<evidence type="ECO:0000313" key="3">
    <source>
        <dbReference type="Proteomes" id="UP000238322"/>
    </source>
</evidence>
<dbReference type="InterPro" id="IPR008969">
    <property type="entry name" value="CarboxyPept-like_regulatory"/>
</dbReference>
<keyword evidence="1" id="KW-0732">Signal</keyword>
<reference evidence="2 3" key="1">
    <citation type="submission" date="2018-02" db="EMBL/GenBank/DDBJ databases">
        <title>Comparative genomes isolates from brazilian mangrove.</title>
        <authorList>
            <person name="Araujo J.E."/>
            <person name="Taketani R.G."/>
            <person name="Silva M.C.P."/>
            <person name="Loureco M.V."/>
            <person name="Andreote F.D."/>
        </authorList>
    </citation>
    <scope>NUCLEOTIDE SEQUENCE [LARGE SCALE GENOMIC DNA]</scope>
    <source>
        <strain evidence="2 3">Hex-1 MGV</strain>
    </source>
</reference>
<gene>
    <name evidence="2" type="ORF">C5Y83_02310</name>
</gene>
<accession>A0A2S8G567</accession>
<feature type="chain" id="PRO_5015485658" description="Carboxypeptidase regulatory-like domain-containing protein" evidence="1">
    <location>
        <begin position="17"/>
        <end position="146"/>
    </location>
</feature>
<name>A0A2S8G567_9BACT</name>
<dbReference type="Proteomes" id="UP000238322">
    <property type="component" value="Unassembled WGS sequence"/>
</dbReference>
<comment type="caution">
    <text evidence="2">The sequence shown here is derived from an EMBL/GenBank/DDBJ whole genome shotgun (WGS) entry which is preliminary data.</text>
</comment>
<feature type="signal peptide" evidence="1">
    <location>
        <begin position="1"/>
        <end position="16"/>
    </location>
</feature>
<dbReference type="RefSeq" id="WP_105328036.1">
    <property type="nucleotide sequence ID" value="NZ_PUHY01000004.1"/>
</dbReference>
<dbReference type="EMBL" id="PUHY01000004">
    <property type="protein sequence ID" value="PQO39599.1"/>
    <property type="molecule type" value="Genomic_DNA"/>
</dbReference>
<evidence type="ECO:0000313" key="2">
    <source>
        <dbReference type="EMBL" id="PQO39599.1"/>
    </source>
</evidence>
<dbReference type="SUPFAM" id="SSF49464">
    <property type="entry name" value="Carboxypeptidase regulatory domain-like"/>
    <property type="match status" value="1"/>
</dbReference>
<proteinExistence type="predicted"/>
<evidence type="ECO:0008006" key="4">
    <source>
        <dbReference type="Google" id="ProtNLM"/>
    </source>
</evidence>
<organism evidence="2 3">
    <name type="scientific">Blastopirellula marina</name>
    <dbReference type="NCBI Taxonomy" id="124"/>
    <lineage>
        <taxon>Bacteria</taxon>
        <taxon>Pseudomonadati</taxon>
        <taxon>Planctomycetota</taxon>
        <taxon>Planctomycetia</taxon>
        <taxon>Pirellulales</taxon>
        <taxon>Pirellulaceae</taxon>
        <taxon>Blastopirellula</taxon>
    </lineage>
</organism>
<evidence type="ECO:0000256" key="1">
    <source>
        <dbReference type="SAM" id="SignalP"/>
    </source>
</evidence>
<dbReference type="PROSITE" id="PS51257">
    <property type="entry name" value="PROKAR_LIPOPROTEIN"/>
    <property type="match status" value="1"/>
</dbReference>
<sequence>MLIRTTMLCLLAVALAGCTSSETPLPEGAPPLYNVSGQVTYHNSPVAEAIVVFAPKNGKVGASARTDAEGRFTAQAFPPHKGMPEGDFAVTVTKTESVDVSGGDPDNKQTKTKYIIPQKFGNASKSGLSVKVTSAGNDNLVLELKD</sequence>
<dbReference type="OrthoDB" id="291697at2"/>
<dbReference type="AlphaFoldDB" id="A0A2S8G567"/>
<protein>
    <recommendedName>
        <fullName evidence="4">Carboxypeptidase regulatory-like domain-containing protein</fullName>
    </recommendedName>
</protein>